<keyword evidence="2" id="KW-1185">Reference proteome</keyword>
<dbReference type="EMBL" id="CP012154">
    <property type="protein sequence ID" value="AKS42876.1"/>
    <property type="molecule type" value="Genomic_DNA"/>
</dbReference>
<dbReference type="Proteomes" id="UP000066624">
    <property type="component" value="Chromosome"/>
</dbReference>
<dbReference type="KEGG" id="wma:WM2015_2518"/>
<evidence type="ECO:0000313" key="1">
    <source>
        <dbReference type="EMBL" id="AKS42876.1"/>
    </source>
</evidence>
<dbReference type="RefSeq" id="WP_049726402.1">
    <property type="nucleotide sequence ID" value="NZ_CP012154.1"/>
</dbReference>
<dbReference type="AlphaFoldDB" id="A0A0K0XZ27"/>
<organism evidence="1 2">
    <name type="scientific">Wenzhouxiangella marina</name>
    <dbReference type="NCBI Taxonomy" id="1579979"/>
    <lineage>
        <taxon>Bacteria</taxon>
        <taxon>Pseudomonadati</taxon>
        <taxon>Pseudomonadota</taxon>
        <taxon>Gammaproteobacteria</taxon>
        <taxon>Chromatiales</taxon>
        <taxon>Wenzhouxiangellaceae</taxon>
        <taxon>Wenzhouxiangella</taxon>
    </lineage>
</organism>
<sequence length="258" mass="27541">MIASSSTPFRVLVGLWLVVSMAGTALAQTYTISQGTSSLSTLTAPNVVAPADDQTIGPFNIGFDFNFFGVDYGQFYISSNGFIAFENTSNGCCSGQFLPNTGQPNNMIAAYYEDFDPPEGGQISYSLEGGVVGARTLVVEFNGIYPWNGPPKTPSTWQIKLRECTNVIEVHCESCVDDGGAFTQGIENAAGDEAYFVAGRNSQTFSLANDLVVFDPGLVTCAPAFRPEAVPSMNAFGVMLMMLSLMMIGGFAIRRSSL</sequence>
<dbReference type="STRING" id="1579979.WM2015_2518"/>
<evidence type="ECO:0000313" key="2">
    <source>
        <dbReference type="Proteomes" id="UP000066624"/>
    </source>
</evidence>
<name>A0A0K0XZ27_9GAMM</name>
<reference evidence="1 2" key="1">
    <citation type="submission" date="2015-07" db="EMBL/GenBank/DDBJ databases">
        <authorList>
            <person name="Noorani M."/>
        </authorList>
    </citation>
    <scope>NUCLEOTIDE SEQUENCE [LARGE SCALE GENOMIC DNA]</scope>
    <source>
        <strain evidence="1 2">KCTC 42284</strain>
    </source>
</reference>
<accession>A0A0K0XZ27</accession>
<gene>
    <name evidence="1" type="ORF">WM2015_2518</name>
</gene>
<dbReference type="OrthoDB" id="5762321at2"/>
<proteinExistence type="predicted"/>
<protein>
    <submittedName>
        <fullName evidence="1">Uncharacterized protein</fullName>
    </submittedName>
</protein>